<gene>
    <name evidence="1" type="ORF">EC580_13620</name>
</gene>
<comment type="caution">
    <text evidence="1">The sequence shown here is derived from an EMBL/GenBank/DDBJ whole genome shotgun (WGS) entry which is preliminary data.</text>
</comment>
<accession>A0A3M8QP45</accession>
<proteinExistence type="predicted"/>
<protein>
    <recommendedName>
        <fullName evidence="2">Sarcosine oxidase subunit gamma</fullName>
    </recommendedName>
</protein>
<dbReference type="RefSeq" id="WP_123105955.1">
    <property type="nucleotide sequence ID" value="NZ_CP127527.1"/>
</dbReference>
<evidence type="ECO:0000313" key="1">
    <source>
        <dbReference type="EMBL" id="RNF57987.1"/>
    </source>
</evidence>
<dbReference type="AlphaFoldDB" id="A0A3M8QP45"/>
<sequence length="208" mass="22234">MTTMLRQSPLAGWKTPDQLVQDQQGTATLWMVDRSLTPRFGCKGPSAGEWLAAQGLPVPAPANSWVEIHNGRIARLGRSEFLIEGSETIVSRLKSSPRADGVYPVLRQDLALALGGQAVRNLFAQTCSVNFAAMGPAAHPVVLTSMVGVGVVVIPEQIQGVPRFLLWADCTYGPYLWKTLLGIAKELGGGRVLAEIPGAQALAHESQP</sequence>
<evidence type="ECO:0008006" key="2">
    <source>
        <dbReference type="Google" id="ProtNLM"/>
    </source>
</evidence>
<dbReference type="SUPFAM" id="SSF103025">
    <property type="entry name" value="Folate-binding domain"/>
    <property type="match status" value="1"/>
</dbReference>
<dbReference type="EMBL" id="RIZI01000193">
    <property type="protein sequence ID" value="RNF57987.1"/>
    <property type="molecule type" value="Genomic_DNA"/>
</dbReference>
<dbReference type="OrthoDB" id="9179874at2"/>
<dbReference type="Gene3D" id="3.30.1360.120">
    <property type="entry name" value="Probable tRNA modification gtpase trme, domain 1"/>
    <property type="match status" value="1"/>
</dbReference>
<name>A0A3M8QP45_9PROT</name>
<reference evidence="1" key="1">
    <citation type="submission" date="2018-10" db="EMBL/GenBank/DDBJ databases">
        <title>Acidithiobacillus sulfuriphilus sp. nov.: an extremely acidophilic sulfur-oxidizing chemolithotroph isolated from a neutral pH environment.</title>
        <authorList>
            <person name="Falagan C."/>
            <person name="Moya-Beltran A."/>
            <person name="Quatrini R."/>
            <person name="Johnson D.B."/>
        </authorList>
    </citation>
    <scope>NUCLEOTIDE SEQUENCE [LARGE SCALE GENOMIC DNA]</scope>
    <source>
        <strain evidence="1">CJ-2</strain>
    </source>
</reference>
<organism evidence="1">
    <name type="scientific">Acidithiobacillus sulfuriphilus</name>
    <dbReference type="NCBI Taxonomy" id="1867749"/>
    <lineage>
        <taxon>Bacteria</taxon>
        <taxon>Pseudomonadati</taxon>
        <taxon>Pseudomonadota</taxon>
        <taxon>Acidithiobacillia</taxon>
        <taxon>Acidithiobacillales</taxon>
        <taxon>Acidithiobacillaceae</taxon>
        <taxon>Acidithiobacillus</taxon>
    </lineage>
</organism>
<dbReference type="InterPro" id="IPR027266">
    <property type="entry name" value="TrmE/GcvT-like"/>
</dbReference>